<dbReference type="SUPFAM" id="SSF52540">
    <property type="entry name" value="P-loop containing nucleoside triphosphate hydrolases"/>
    <property type="match status" value="2"/>
</dbReference>
<dbReference type="GO" id="GO:0016787">
    <property type="term" value="F:hydrolase activity"/>
    <property type="evidence" value="ECO:0007669"/>
    <property type="project" value="UniProtKB-KW"/>
</dbReference>
<feature type="domain" description="AAA+ ATPase" evidence="7">
    <location>
        <begin position="655"/>
        <end position="814"/>
    </location>
</feature>
<protein>
    <recommendedName>
        <fullName evidence="4">Vesicle-fusing ATPase</fullName>
        <ecNumber evidence="4">3.6.4.6</ecNumber>
    </recommendedName>
</protein>
<dbReference type="InterPro" id="IPR003959">
    <property type="entry name" value="ATPase_AAA_core"/>
</dbReference>
<dbReference type="Gene3D" id="3.40.50.300">
    <property type="entry name" value="P-loop containing nucleotide triphosphate hydrolases"/>
    <property type="match status" value="2"/>
</dbReference>
<dbReference type="InterPro" id="IPR027417">
    <property type="entry name" value="P-loop_NTPase"/>
</dbReference>
<keyword evidence="4" id="KW-0931">ER-Golgi transport</keyword>
<comment type="similarity">
    <text evidence="1 4">Belongs to the AAA ATPase family.</text>
</comment>
<keyword evidence="2 4" id="KW-0547">Nucleotide-binding</keyword>
<dbReference type="GO" id="GO:0016192">
    <property type="term" value="P:vesicle-mediated transport"/>
    <property type="evidence" value="ECO:0007669"/>
    <property type="project" value="UniProtKB-KW"/>
</dbReference>
<accession>A0ABD3NQT5</accession>
<dbReference type="InterPro" id="IPR041569">
    <property type="entry name" value="AAA_lid_3"/>
</dbReference>
<comment type="subcellular location">
    <subcellularLocation>
        <location evidence="4">Cytoplasm</location>
    </subcellularLocation>
</comment>
<dbReference type="InterPro" id="IPR039812">
    <property type="entry name" value="Vesicle-fus_ATPase"/>
</dbReference>
<evidence type="ECO:0000313" key="9">
    <source>
        <dbReference type="Proteomes" id="UP001530400"/>
    </source>
</evidence>
<feature type="compositionally biased region" description="Polar residues" evidence="5">
    <location>
        <begin position="318"/>
        <end position="335"/>
    </location>
</feature>
<sequence length="901" mass="97411">MSPLLNFLLLLCCARHADSFQLTSLPAASSYAKYFKIAKLYSSLPPTEPQIQTYDAISPSHPLTQLVEATSAACEPRRLDTTADAHEAFRYEWGTWCSEEKLDAVMEILGSIRLRDEWEDVIGAWNDADGADETAGVRDGGRRIRVAGGKYWDIILHMLPKNARFTWKWPEGSWTILQPLTGLTQVAKLRGPNSEGFYTPISPRDIRGGGDGDTFGAKRQDGYSTAGEACIKYLGGPLRGYTGKAVKSTVLEIVVRPPITTLEKDTEATGPIEQLDWDLVESVFARAVSEPVVSVIEEDELGQDLHSSSNQASMSASETISDTTTSNKTEQSTGLNKKLGMDFENVGGLDSQLDDIARRVLASRANPEAARRLGVSHVRGILLSGPPGCGKTLLARELSHLLGAREPQIVNGPEILDKFIGEAERRVRDLFAPAEREYDEVGDQSALHLIILDEIDAIARKRGSMISDTTGVRDSVVNQLLAKIDGVKEASNILVVGLTNRPELIDPALLRPGRLEVQLRVELPDRSGRRDILRIHTRKMKDSEALSQDAIDVIEDLDDSGMGARTEHFSGAELAGLVRSAASYALARVESDGNGMVTAADLEKALGEVRPALGTQDDILKLRYPYGISEFSASTKRIIRDLNRFTAPVVSNSPQLHSLLLVGGGAGVGSTALACKVALDSSIAGNFDYVRFITALDILTAEGGGGDEARASALAETFSMAREMQHSLLVLDDIDQILGGSGKEGYSTVMVSTLRALLRTPPAGTNIAKAGGHSKSTGERKKSMHVIATTSKPDAACYVLNELFEETIVVPLMTEVNSVQTLLSDSFDDLIDVTSISNAIIDQLSSVSCKTTLRLVERAIFEAKRNSHSPDEIKVAQISALNDILQDFAGDKAVASRVCSI</sequence>
<proteinExistence type="inferred from homology"/>
<comment type="function">
    <text evidence="4">Required for vesicle-mediated transport. Catalyzes the fusion of transport vesicles within the Golgi cisternae. Is also required for transport from the endoplasmic reticulum to the Golgi stack. Seems to function as a fusion protein required for the delivery of cargo proteins to all compartments of the Golgi stack independent of vesicle origin.</text>
</comment>
<feature type="domain" description="AAA+ ATPase" evidence="7">
    <location>
        <begin position="377"/>
        <end position="525"/>
    </location>
</feature>
<feature type="compositionally biased region" description="Low complexity" evidence="5">
    <location>
        <begin position="307"/>
        <end position="317"/>
    </location>
</feature>
<dbReference type="EMBL" id="JALLPJ020001022">
    <property type="protein sequence ID" value="KAL3777871.1"/>
    <property type="molecule type" value="Genomic_DNA"/>
</dbReference>
<keyword evidence="4" id="KW-0378">Hydrolase</keyword>
<dbReference type="EC" id="3.6.4.6" evidence="4"/>
<dbReference type="Gene3D" id="1.10.8.60">
    <property type="match status" value="1"/>
</dbReference>
<dbReference type="AlphaFoldDB" id="A0ABD3NQT5"/>
<keyword evidence="4" id="KW-0479">Metal-binding</keyword>
<dbReference type="GO" id="GO:0015031">
    <property type="term" value="P:protein transport"/>
    <property type="evidence" value="ECO:0007669"/>
    <property type="project" value="UniProtKB-KW"/>
</dbReference>
<keyword evidence="4" id="KW-0460">Magnesium</keyword>
<dbReference type="GO" id="GO:0046872">
    <property type="term" value="F:metal ion binding"/>
    <property type="evidence" value="ECO:0007669"/>
    <property type="project" value="UniProtKB-UniRule"/>
</dbReference>
<dbReference type="SMART" id="SM00382">
    <property type="entry name" value="AAA"/>
    <property type="match status" value="2"/>
</dbReference>
<dbReference type="GO" id="GO:0005524">
    <property type="term" value="F:ATP binding"/>
    <property type="evidence" value="ECO:0007669"/>
    <property type="project" value="UniProtKB-UniRule"/>
</dbReference>
<comment type="caution">
    <text evidence="8">The sequence shown here is derived from an EMBL/GenBank/DDBJ whole genome shotgun (WGS) entry which is preliminary data.</text>
</comment>
<evidence type="ECO:0000313" key="8">
    <source>
        <dbReference type="EMBL" id="KAL3777871.1"/>
    </source>
</evidence>
<evidence type="ECO:0000256" key="2">
    <source>
        <dbReference type="ARBA" id="ARBA00022741"/>
    </source>
</evidence>
<keyword evidence="4" id="KW-0653">Protein transport</keyword>
<evidence type="ECO:0000256" key="6">
    <source>
        <dbReference type="SAM" id="SignalP"/>
    </source>
</evidence>
<keyword evidence="4" id="KW-0963">Cytoplasm</keyword>
<dbReference type="InterPro" id="IPR003593">
    <property type="entry name" value="AAA+_ATPase"/>
</dbReference>
<comment type="cofactor">
    <cofactor evidence="4">
        <name>Mg(2+)</name>
        <dbReference type="ChEBI" id="CHEBI:18420"/>
    </cofactor>
    <text evidence="4">Binds 1 Mg(2+) ion per subunit.</text>
</comment>
<feature type="signal peptide" evidence="6">
    <location>
        <begin position="1"/>
        <end position="19"/>
    </location>
</feature>
<dbReference type="Pfam" id="PF00004">
    <property type="entry name" value="AAA"/>
    <property type="match status" value="2"/>
</dbReference>
<keyword evidence="6" id="KW-0732">Signal</keyword>
<evidence type="ECO:0000256" key="1">
    <source>
        <dbReference type="ARBA" id="ARBA00006914"/>
    </source>
</evidence>
<reference evidence="8 9" key="1">
    <citation type="submission" date="2024-10" db="EMBL/GenBank/DDBJ databases">
        <title>Updated reference genomes for cyclostephanoid diatoms.</title>
        <authorList>
            <person name="Roberts W.R."/>
            <person name="Alverson A.J."/>
        </authorList>
    </citation>
    <scope>NUCLEOTIDE SEQUENCE [LARGE SCALE GENOMIC DNA]</scope>
    <source>
        <strain evidence="8 9">AJA010-31</strain>
    </source>
</reference>
<dbReference type="Proteomes" id="UP001530400">
    <property type="component" value="Unassembled WGS sequence"/>
</dbReference>
<keyword evidence="9" id="KW-1185">Reference proteome</keyword>
<evidence type="ECO:0000256" key="4">
    <source>
        <dbReference type="RuleBase" id="RU367045"/>
    </source>
</evidence>
<dbReference type="PANTHER" id="PTHR23078:SF3">
    <property type="entry name" value="VESICLE-FUSING ATPASE"/>
    <property type="match status" value="1"/>
</dbReference>
<name>A0ABD3NQT5_9STRA</name>
<comment type="catalytic activity">
    <reaction evidence="4">
        <text>ATP + H2O = ADP + phosphate + H(+)</text>
        <dbReference type="Rhea" id="RHEA:13065"/>
        <dbReference type="ChEBI" id="CHEBI:15377"/>
        <dbReference type="ChEBI" id="CHEBI:15378"/>
        <dbReference type="ChEBI" id="CHEBI:30616"/>
        <dbReference type="ChEBI" id="CHEBI:43474"/>
        <dbReference type="ChEBI" id="CHEBI:456216"/>
        <dbReference type="EC" id="3.6.4.6"/>
    </reaction>
</comment>
<evidence type="ECO:0000259" key="7">
    <source>
        <dbReference type="SMART" id="SM00382"/>
    </source>
</evidence>
<gene>
    <name evidence="8" type="ORF">ACHAWO_001153</name>
</gene>
<feature type="chain" id="PRO_5044766310" description="Vesicle-fusing ATPase" evidence="6">
    <location>
        <begin position="20"/>
        <end position="901"/>
    </location>
</feature>
<organism evidence="8 9">
    <name type="scientific">Cyclotella atomus</name>
    <dbReference type="NCBI Taxonomy" id="382360"/>
    <lineage>
        <taxon>Eukaryota</taxon>
        <taxon>Sar</taxon>
        <taxon>Stramenopiles</taxon>
        <taxon>Ochrophyta</taxon>
        <taxon>Bacillariophyta</taxon>
        <taxon>Coscinodiscophyceae</taxon>
        <taxon>Thalassiosirophycidae</taxon>
        <taxon>Stephanodiscales</taxon>
        <taxon>Stephanodiscaceae</taxon>
        <taxon>Cyclotella</taxon>
    </lineage>
</organism>
<dbReference type="Pfam" id="PF17862">
    <property type="entry name" value="AAA_lid_3"/>
    <property type="match status" value="1"/>
</dbReference>
<evidence type="ECO:0000256" key="5">
    <source>
        <dbReference type="SAM" id="MobiDB-lite"/>
    </source>
</evidence>
<keyword evidence="3 4" id="KW-0067">ATP-binding</keyword>
<evidence type="ECO:0000256" key="3">
    <source>
        <dbReference type="ARBA" id="ARBA00022840"/>
    </source>
</evidence>
<keyword evidence="4" id="KW-0813">Transport</keyword>
<feature type="region of interest" description="Disordered" evidence="5">
    <location>
        <begin position="305"/>
        <end position="341"/>
    </location>
</feature>
<dbReference type="FunFam" id="3.40.50.300:FF:000154">
    <property type="entry name" value="Vesicle-fusing ATPase 1"/>
    <property type="match status" value="1"/>
</dbReference>
<dbReference type="PANTHER" id="PTHR23078">
    <property type="entry name" value="VESICULAR-FUSION PROTEIN NSF"/>
    <property type="match status" value="1"/>
</dbReference>
<dbReference type="GO" id="GO:0005737">
    <property type="term" value="C:cytoplasm"/>
    <property type="evidence" value="ECO:0007669"/>
    <property type="project" value="UniProtKB-SubCell"/>
</dbReference>